<evidence type="ECO:0008006" key="2">
    <source>
        <dbReference type="Google" id="ProtNLM"/>
    </source>
</evidence>
<evidence type="ECO:0000313" key="1">
    <source>
        <dbReference type="EMBL" id="HGZ79022.1"/>
    </source>
</evidence>
<organism evidence="1">
    <name type="scientific">Pseudothermotoga hypogea</name>
    <dbReference type="NCBI Taxonomy" id="57487"/>
    <lineage>
        <taxon>Bacteria</taxon>
        <taxon>Thermotogati</taxon>
        <taxon>Thermotogota</taxon>
        <taxon>Thermotogae</taxon>
        <taxon>Thermotogales</taxon>
        <taxon>Thermotogaceae</taxon>
        <taxon>Pseudothermotoga</taxon>
    </lineage>
</organism>
<proteinExistence type="predicted"/>
<accession>A0A832I6L1</accession>
<reference evidence="1" key="1">
    <citation type="journal article" date="2020" name="mSystems">
        <title>Genome- and Community-Level Interaction Insights into Carbon Utilization and Element Cycling Functions of Hydrothermarchaeota in Hydrothermal Sediment.</title>
        <authorList>
            <person name="Zhou Z."/>
            <person name="Liu Y."/>
            <person name="Xu W."/>
            <person name="Pan J."/>
            <person name="Luo Z.H."/>
            <person name="Li M."/>
        </authorList>
    </citation>
    <scope>NUCLEOTIDE SEQUENCE [LARGE SCALE GENOMIC DNA]</scope>
    <source>
        <strain evidence="1">SpSt-86</strain>
    </source>
</reference>
<gene>
    <name evidence="1" type="ORF">ENW55_03455</name>
</gene>
<dbReference type="AlphaFoldDB" id="A0A832I6L1"/>
<sequence length="153" mass="17731">MLLTCVIFATDYFLDPNNEYIYATLEGFEAYYDETEQSLTVFNADLNLFLNISKLSEPVEGLDLTTLVQEIKKSLENSGFKILTTDERDFQKYKATTFETLSMQNNILVRVEFTIFEVPNRGFYMILSAAQAESYDSLRMLIRAAKMMLMFIE</sequence>
<protein>
    <recommendedName>
        <fullName evidence="2">DUF1795 domain-containing protein</fullName>
    </recommendedName>
</protein>
<name>A0A832I6L1_9THEM</name>
<comment type="caution">
    <text evidence="1">The sequence shown here is derived from an EMBL/GenBank/DDBJ whole genome shotgun (WGS) entry which is preliminary data.</text>
</comment>
<dbReference type="EMBL" id="DTKQ01000027">
    <property type="protein sequence ID" value="HGZ79022.1"/>
    <property type="molecule type" value="Genomic_DNA"/>
</dbReference>